<comment type="caution">
    <text evidence="1">The sequence shown here is derived from an EMBL/GenBank/DDBJ whole genome shotgun (WGS) entry which is preliminary data.</text>
</comment>
<accession>A0A218XZP4</accession>
<reference evidence="2" key="1">
    <citation type="journal article" date="2017" name="Plant J.">
        <title>The pomegranate (Punica granatum L.) genome and the genomics of punicalagin biosynthesis.</title>
        <authorList>
            <person name="Qin G."/>
            <person name="Xu C."/>
            <person name="Ming R."/>
            <person name="Tang H."/>
            <person name="Guyot R."/>
            <person name="Kramer E.M."/>
            <person name="Hu Y."/>
            <person name="Yi X."/>
            <person name="Qi Y."/>
            <person name="Xu X."/>
            <person name="Gao Z."/>
            <person name="Pan H."/>
            <person name="Jian J."/>
            <person name="Tian Y."/>
            <person name="Yue Z."/>
            <person name="Xu Y."/>
        </authorList>
    </citation>
    <scope>NUCLEOTIDE SEQUENCE [LARGE SCALE GENOMIC DNA]</scope>
    <source>
        <strain evidence="2">cv. Dabenzi</strain>
    </source>
</reference>
<name>A0A218XZP4_PUNGR</name>
<dbReference type="EMBL" id="MTKT01000605">
    <property type="protein sequence ID" value="OWM90011.1"/>
    <property type="molecule type" value="Genomic_DNA"/>
</dbReference>
<gene>
    <name evidence="1" type="ORF">CDL15_Pgr026924</name>
</gene>
<organism evidence="1 2">
    <name type="scientific">Punica granatum</name>
    <name type="common">Pomegranate</name>
    <dbReference type="NCBI Taxonomy" id="22663"/>
    <lineage>
        <taxon>Eukaryota</taxon>
        <taxon>Viridiplantae</taxon>
        <taxon>Streptophyta</taxon>
        <taxon>Embryophyta</taxon>
        <taxon>Tracheophyta</taxon>
        <taxon>Spermatophyta</taxon>
        <taxon>Magnoliopsida</taxon>
        <taxon>eudicotyledons</taxon>
        <taxon>Gunneridae</taxon>
        <taxon>Pentapetalae</taxon>
        <taxon>rosids</taxon>
        <taxon>malvids</taxon>
        <taxon>Myrtales</taxon>
        <taxon>Lythraceae</taxon>
        <taxon>Punica</taxon>
    </lineage>
</organism>
<protein>
    <submittedName>
        <fullName evidence="1">Uncharacterized protein</fullName>
    </submittedName>
</protein>
<evidence type="ECO:0000313" key="1">
    <source>
        <dbReference type="EMBL" id="OWM90011.1"/>
    </source>
</evidence>
<evidence type="ECO:0000313" key="2">
    <source>
        <dbReference type="Proteomes" id="UP000197138"/>
    </source>
</evidence>
<dbReference type="Proteomes" id="UP000197138">
    <property type="component" value="Unassembled WGS sequence"/>
</dbReference>
<sequence length="68" mass="7830">MEGEKGKQMKRRAEYWKQLAFEVTSKRGRRGNGDGSNGMASLGMDRVYDGRGLYGDSEFSRGWWSFTR</sequence>
<proteinExistence type="predicted"/>
<dbReference type="AlphaFoldDB" id="A0A218XZP4"/>